<feature type="region of interest" description="Disordered" evidence="1">
    <location>
        <begin position="37"/>
        <end position="87"/>
    </location>
</feature>
<reference evidence="2 3" key="1">
    <citation type="submission" date="2021-01" db="EMBL/GenBank/DDBJ databases">
        <title>Sequencing the genomes of 1000 actinobacteria strains.</title>
        <authorList>
            <person name="Klenk H.-P."/>
        </authorList>
    </citation>
    <scope>NUCLEOTIDE SEQUENCE [LARGE SCALE GENOMIC DNA]</scope>
    <source>
        <strain evidence="2 3">DSM 46000</strain>
    </source>
</reference>
<sequence length="198" mass="20092">MTATTPHRARADARARRPRPWAVLGLLPLTLALVACSGDASPDTGSTDGAGGGTERSTPSATAPDAAAEPPSPGPAAPPVPQGAESPQDAFRAWLAASRAPDVERACGYLAPALVDRMVAEMTSQGWPGITDCASMITTTAALYAAAGDVAEVELTVREERSDATVLAVAYAGGDCGTAVMVPAGSTWVVTEQSEEQC</sequence>
<evidence type="ECO:0008006" key="4">
    <source>
        <dbReference type="Google" id="ProtNLM"/>
    </source>
</evidence>
<protein>
    <recommendedName>
        <fullName evidence="4">Lipoprotein</fullName>
    </recommendedName>
</protein>
<dbReference type="Proteomes" id="UP000698059">
    <property type="component" value="Unassembled WGS sequence"/>
</dbReference>
<name>A0ABS2LJF2_9CELL</name>
<evidence type="ECO:0000256" key="1">
    <source>
        <dbReference type="SAM" id="MobiDB-lite"/>
    </source>
</evidence>
<organism evidence="2 3">
    <name type="scientific">Oerskovia jenensis</name>
    <dbReference type="NCBI Taxonomy" id="162169"/>
    <lineage>
        <taxon>Bacteria</taxon>
        <taxon>Bacillati</taxon>
        <taxon>Actinomycetota</taxon>
        <taxon>Actinomycetes</taxon>
        <taxon>Micrococcales</taxon>
        <taxon>Cellulomonadaceae</taxon>
        <taxon>Oerskovia</taxon>
    </lineage>
</organism>
<feature type="compositionally biased region" description="Low complexity" evidence="1">
    <location>
        <begin position="58"/>
        <end position="69"/>
    </location>
</feature>
<feature type="compositionally biased region" description="Pro residues" evidence="1">
    <location>
        <begin position="70"/>
        <end position="81"/>
    </location>
</feature>
<proteinExistence type="predicted"/>
<evidence type="ECO:0000313" key="2">
    <source>
        <dbReference type="EMBL" id="MBM7480565.1"/>
    </source>
</evidence>
<dbReference type="RefSeq" id="WP_205308319.1">
    <property type="nucleotide sequence ID" value="NZ_BAAAVF010000001.1"/>
</dbReference>
<evidence type="ECO:0000313" key="3">
    <source>
        <dbReference type="Proteomes" id="UP000698059"/>
    </source>
</evidence>
<comment type="caution">
    <text evidence="2">The sequence shown here is derived from an EMBL/GenBank/DDBJ whole genome shotgun (WGS) entry which is preliminary data.</text>
</comment>
<gene>
    <name evidence="2" type="ORF">JOD49_003485</name>
</gene>
<accession>A0ABS2LJF2</accession>
<dbReference type="EMBL" id="JAFBBO010000001">
    <property type="protein sequence ID" value="MBM7480565.1"/>
    <property type="molecule type" value="Genomic_DNA"/>
</dbReference>
<keyword evidence="3" id="KW-1185">Reference proteome</keyword>